<dbReference type="Proteomes" id="UP000584670">
    <property type="component" value="Unassembled WGS sequence"/>
</dbReference>
<feature type="compositionally biased region" description="Basic and acidic residues" evidence="1">
    <location>
        <begin position="31"/>
        <end position="49"/>
    </location>
</feature>
<reference evidence="2 3" key="1">
    <citation type="submission" date="2020-08" db="EMBL/GenBank/DDBJ databases">
        <title>Streptomyces sp. PSKA01 genome sequencing and assembly.</title>
        <authorList>
            <person name="Mandal S."/>
            <person name="Maiti P.K."/>
            <person name="Das P."/>
        </authorList>
    </citation>
    <scope>NUCLEOTIDE SEQUENCE [LARGE SCALE GENOMIC DNA]</scope>
    <source>
        <strain evidence="2 3">PSKA01</strain>
    </source>
</reference>
<evidence type="ECO:0000313" key="2">
    <source>
        <dbReference type="EMBL" id="MBC2902947.1"/>
    </source>
</evidence>
<gene>
    <name evidence="2" type="ORF">H4N64_15275</name>
</gene>
<sequence length="61" mass="7285">MFEHELYHLRSTELIREAQNERLVREIVRGRRAARREAARQDAEGEVHTSRRGRLRSTRTA</sequence>
<protein>
    <submittedName>
        <fullName evidence="2">Uncharacterized protein</fullName>
    </submittedName>
</protein>
<keyword evidence="3" id="KW-1185">Reference proteome</keyword>
<feature type="region of interest" description="Disordered" evidence="1">
    <location>
        <begin position="31"/>
        <end position="61"/>
    </location>
</feature>
<dbReference type="RefSeq" id="WP_186282850.1">
    <property type="nucleotide sequence ID" value="NZ_JACMSF010000014.1"/>
</dbReference>
<accession>A0A7X1M9C7</accession>
<name>A0A7X1M9C7_9ACTN</name>
<organism evidence="2 3">
    <name type="scientific">Streptomyces cupreus</name>
    <dbReference type="NCBI Taxonomy" id="2759956"/>
    <lineage>
        <taxon>Bacteria</taxon>
        <taxon>Bacillati</taxon>
        <taxon>Actinomycetota</taxon>
        <taxon>Actinomycetes</taxon>
        <taxon>Kitasatosporales</taxon>
        <taxon>Streptomycetaceae</taxon>
        <taxon>Streptomyces</taxon>
    </lineage>
</organism>
<feature type="compositionally biased region" description="Basic residues" evidence="1">
    <location>
        <begin position="50"/>
        <end position="61"/>
    </location>
</feature>
<proteinExistence type="predicted"/>
<dbReference type="AlphaFoldDB" id="A0A7X1M9C7"/>
<dbReference type="EMBL" id="JACMSF010000014">
    <property type="protein sequence ID" value="MBC2902947.1"/>
    <property type="molecule type" value="Genomic_DNA"/>
</dbReference>
<evidence type="ECO:0000313" key="3">
    <source>
        <dbReference type="Proteomes" id="UP000584670"/>
    </source>
</evidence>
<comment type="caution">
    <text evidence="2">The sequence shown here is derived from an EMBL/GenBank/DDBJ whole genome shotgun (WGS) entry which is preliminary data.</text>
</comment>
<evidence type="ECO:0000256" key="1">
    <source>
        <dbReference type="SAM" id="MobiDB-lite"/>
    </source>
</evidence>